<dbReference type="EMBL" id="JOMC01000015">
    <property type="protein sequence ID" value="KIA75992.1"/>
    <property type="molecule type" value="Genomic_DNA"/>
</dbReference>
<dbReference type="PANTHER" id="PTHR43861">
    <property type="entry name" value="TRANS-ACONITATE 2-METHYLTRANSFERASE-RELATED"/>
    <property type="match status" value="1"/>
</dbReference>
<feature type="compositionally biased region" description="Basic and acidic residues" evidence="2">
    <location>
        <begin position="7"/>
        <end position="17"/>
    </location>
</feature>
<evidence type="ECO:0000256" key="2">
    <source>
        <dbReference type="SAM" id="MobiDB-lite"/>
    </source>
</evidence>
<name>A0A0C1E382_ASPUT</name>
<accession>A0A0C1E382</accession>
<keyword evidence="1" id="KW-0808">Transferase</keyword>
<feature type="compositionally biased region" description="Low complexity" evidence="2">
    <location>
        <begin position="122"/>
        <end position="133"/>
    </location>
</feature>
<comment type="caution">
    <text evidence="3">The sequence shown here is derived from an EMBL/GenBank/DDBJ whole genome shotgun (WGS) entry which is preliminary data.</text>
</comment>
<proteinExistence type="predicted"/>
<organism evidence="3 4">
    <name type="scientific">Aspergillus ustus</name>
    <dbReference type="NCBI Taxonomy" id="40382"/>
    <lineage>
        <taxon>Eukaryota</taxon>
        <taxon>Fungi</taxon>
        <taxon>Dikarya</taxon>
        <taxon>Ascomycota</taxon>
        <taxon>Pezizomycotina</taxon>
        <taxon>Eurotiomycetes</taxon>
        <taxon>Eurotiomycetidae</taxon>
        <taxon>Eurotiales</taxon>
        <taxon>Aspergillaceae</taxon>
        <taxon>Aspergillus</taxon>
        <taxon>Aspergillus subgen. Nidulantes</taxon>
    </lineage>
</organism>
<feature type="region of interest" description="Disordered" evidence="2">
    <location>
        <begin position="154"/>
        <end position="176"/>
    </location>
</feature>
<evidence type="ECO:0000313" key="3">
    <source>
        <dbReference type="EMBL" id="KIA75992.1"/>
    </source>
</evidence>
<dbReference type="SUPFAM" id="SSF53335">
    <property type="entry name" value="S-adenosyl-L-methionine-dependent methyltransferases"/>
    <property type="match status" value="1"/>
</dbReference>
<dbReference type="Pfam" id="PF13489">
    <property type="entry name" value="Methyltransf_23"/>
    <property type="match status" value="1"/>
</dbReference>
<feature type="compositionally biased region" description="Basic and acidic residues" evidence="2">
    <location>
        <begin position="164"/>
        <end position="174"/>
    </location>
</feature>
<feature type="region of interest" description="Disordered" evidence="2">
    <location>
        <begin position="104"/>
        <end position="138"/>
    </location>
</feature>
<dbReference type="PANTHER" id="PTHR43861:SF3">
    <property type="entry name" value="PUTATIVE (AFU_ORTHOLOGUE AFUA_2G14390)-RELATED"/>
    <property type="match status" value="1"/>
</dbReference>
<dbReference type="CDD" id="cd02440">
    <property type="entry name" value="AdoMet_MTases"/>
    <property type="match status" value="1"/>
</dbReference>
<evidence type="ECO:0000256" key="1">
    <source>
        <dbReference type="ARBA" id="ARBA00022679"/>
    </source>
</evidence>
<keyword evidence="4" id="KW-1185">Reference proteome</keyword>
<sequence length="297" mass="32642">MSTGNERFNDEAADWDKNPSVQESSRLAFNALSPLIESLSAQKQHQHAATGAPVETAAGLLHVLEAGCGTGLLTVRVAPLVGSIVAIDPAQGMIEALKAKIGSSTSTCKSDNKSADGPRSPTTTTTTTTVTANNEKKKKKNNVSNILPICHLLTNPEDPILPPEEERRDDDGSGRQRRRRKFDLIISHLVMHHVPDLRSFLETLFGCLAPGGRVALTDFEDFGPEAIKFHPPMKMDGVERHGIPRVWMEGLMREVGFCDVDVSVRWRLRKSVELWEGQRLGDTMEFPFLLCEGVRPA</sequence>
<dbReference type="GO" id="GO:0016740">
    <property type="term" value="F:transferase activity"/>
    <property type="evidence" value="ECO:0007669"/>
    <property type="project" value="UniProtKB-KW"/>
</dbReference>
<reference evidence="3 4" key="1">
    <citation type="submission" date="2014-11" db="EMBL/GenBank/DDBJ databases">
        <title>Genomics derived discovery of secondary metabolites biosynthetic gene clusters in Aspergillus ustus.</title>
        <authorList>
            <person name="Pi B."/>
            <person name="Dai F."/>
            <person name="Song X."/>
            <person name="Zhu C."/>
            <person name="Li H."/>
            <person name="Yu D."/>
        </authorList>
    </citation>
    <scope>NUCLEOTIDE SEQUENCE [LARGE SCALE GENOMIC DNA]</scope>
    <source>
        <strain evidence="3 4">3.3904</strain>
    </source>
</reference>
<dbReference type="Gene3D" id="3.40.50.150">
    <property type="entry name" value="Vaccinia Virus protein VP39"/>
    <property type="match status" value="1"/>
</dbReference>
<dbReference type="AlphaFoldDB" id="A0A0C1E382"/>
<evidence type="ECO:0000313" key="4">
    <source>
        <dbReference type="Proteomes" id="UP000053475"/>
    </source>
</evidence>
<protein>
    <recommendedName>
        <fullName evidence="5">Methyltransferase type 11 domain-containing protein</fullName>
    </recommendedName>
</protein>
<dbReference type="Proteomes" id="UP000053475">
    <property type="component" value="Unassembled WGS sequence"/>
</dbReference>
<gene>
    <name evidence="3" type="ORF">HK57_00169</name>
</gene>
<dbReference type="InterPro" id="IPR029063">
    <property type="entry name" value="SAM-dependent_MTases_sf"/>
</dbReference>
<feature type="region of interest" description="Disordered" evidence="2">
    <location>
        <begin position="1"/>
        <end position="21"/>
    </location>
</feature>
<evidence type="ECO:0008006" key="5">
    <source>
        <dbReference type="Google" id="ProtNLM"/>
    </source>
</evidence>